<dbReference type="InParanoid" id="F4WL74"/>
<dbReference type="EMBL" id="GL888207">
    <property type="protein sequence ID" value="EGI65037.1"/>
    <property type="molecule type" value="Genomic_DNA"/>
</dbReference>
<name>F4WL74_ACREC</name>
<protein>
    <submittedName>
        <fullName evidence="1">Uncharacterized protein</fullName>
    </submittedName>
</protein>
<keyword evidence="2" id="KW-1185">Reference proteome</keyword>
<proteinExistence type="predicted"/>
<sequence length="126" mass="14429">MTMVKDILILDPISKRHYQLFRVRDNNVMSDVVCQSTAIRLLPRSGRVPASDNDDILVRCIESFVCYNPINPGERNPQRNQNSIDGLDLDLSAEVFAEDEFLPLENRSEIASISTKTMREFERTGR</sequence>
<organism evidence="2">
    <name type="scientific">Acromyrmex echinatior</name>
    <name type="common">Panamanian leafcutter ant</name>
    <name type="synonym">Acromyrmex octospinosus echinatior</name>
    <dbReference type="NCBI Taxonomy" id="103372"/>
    <lineage>
        <taxon>Eukaryota</taxon>
        <taxon>Metazoa</taxon>
        <taxon>Ecdysozoa</taxon>
        <taxon>Arthropoda</taxon>
        <taxon>Hexapoda</taxon>
        <taxon>Insecta</taxon>
        <taxon>Pterygota</taxon>
        <taxon>Neoptera</taxon>
        <taxon>Endopterygota</taxon>
        <taxon>Hymenoptera</taxon>
        <taxon>Apocrita</taxon>
        <taxon>Aculeata</taxon>
        <taxon>Formicoidea</taxon>
        <taxon>Formicidae</taxon>
        <taxon>Myrmicinae</taxon>
        <taxon>Acromyrmex</taxon>
    </lineage>
</organism>
<dbReference type="Proteomes" id="UP000007755">
    <property type="component" value="Unassembled WGS sequence"/>
</dbReference>
<accession>F4WL74</accession>
<evidence type="ECO:0000313" key="2">
    <source>
        <dbReference type="Proteomes" id="UP000007755"/>
    </source>
</evidence>
<reference evidence="1" key="1">
    <citation type="submission" date="2011-02" db="EMBL/GenBank/DDBJ databases">
        <title>The genome of the leaf-cutting ant Acromyrmex echinatior suggests key adaptations to social evolution and fungus farming.</title>
        <authorList>
            <person name="Nygaard S."/>
            <person name="Zhang G."/>
        </authorList>
    </citation>
    <scope>NUCLEOTIDE SEQUENCE</scope>
</reference>
<dbReference type="AlphaFoldDB" id="F4WL74"/>
<gene>
    <name evidence="1" type="ORF">G5I_06498</name>
</gene>
<evidence type="ECO:0000313" key="1">
    <source>
        <dbReference type="EMBL" id="EGI65037.1"/>
    </source>
</evidence>